<evidence type="ECO:0008006" key="3">
    <source>
        <dbReference type="Google" id="ProtNLM"/>
    </source>
</evidence>
<proteinExistence type="predicted"/>
<gene>
    <name evidence="1" type="ORF">HIM_08260</name>
</gene>
<name>A0A0F8A3S4_9HYPO</name>
<dbReference type="EMBL" id="KQ030548">
    <property type="protein sequence ID" value="KJZ72334.1"/>
    <property type="molecule type" value="Genomic_DNA"/>
</dbReference>
<evidence type="ECO:0000313" key="2">
    <source>
        <dbReference type="Proteomes" id="UP000054481"/>
    </source>
</evidence>
<dbReference type="SUPFAM" id="SSF50814">
    <property type="entry name" value="Lipocalins"/>
    <property type="match status" value="1"/>
</dbReference>
<dbReference type="PANTHER" id="PTHR38115:SF1">
    <property type="entry name" value="LIPOCALIN-LIKE DOMAIN-CONTAINING PROTEIN"/>
    <property type="match status" value="1"/>
</dbReference>
<sequence>MAAPANKTIKDLSGKWVLNKNLSDNPDKGLSLQGIGYLTRKAMGLASVTIVIKQYEGAPTPPSTAGGTVTRIDIEQSAGPSTTKDDRCLDDLPRSYSHWLFGDVEGRSRWAKVADIDDAYLKKGWEGDELVLSHLSNKGSGWEAYQVQGFQVISGERRYCRNVVITKGSERAEFRFVYDFSG</sequence>
<evidence type="ECO:0000313" key="1">
    <source>
        <dbReference type="EMBL" id="KJZ72334.1"/>
    </source>
</evidence>
<organism evidence="1 2">
    <name type="scientific">Hirsutella minnesotensis 3608</name>
    <dbReference type="NCBI Taxonomy" id="1043627"/>
    <lineage>
        <taxon>Eukaryota</taxon>
        <taxon>Fungi</taxon>
        <taxon>Dikarya</taxon>
        <taxon>Ascomycota</taxon>
        <taxon>Pezizomycotina</taxon>
        <taxon>Sordariomycetes</taxon>
        <taxon>Hypocreomycetidae</taxon>
        <taxon>Hypocreales</taxon>
        <taxon>Ophiocordycipitaceae</taxon>
        <taxon>Hirsutella</taxon>
    </lineage>
</organism>
<accession>A0A0F8A3S4</accession>
<dbReference type="Proteomes" id="UP000054481">
    <property type="component" value="Unassembled WGS sequence"/>
</dbReference>
<dbReference type="InterPro" id="IPR012674">
    <property type="entry name" value="Calycin"/>
</dbReference>
<dbReference type="InterPro" id="IPR053037">
    <property type="entry name" value="Pericyclase_pydY-like"/>
</dbReference>
<dbReference type="PANTHER" id="PTHR38115">
    <property type="entry name" value="LIPOCALIN-LIKE DOMAIN-CONTAINING PROTEIN"/>
    <property type="match status" value="1"/>
</dbReference>
<protein>
    <recommendedName>
        <fullName evidence="3">LCCL domain-containing protein</fullName>
    </recommendedName>
</protein>
<keyword evidence="2" id="KW-1185">Reference proteome</keyword>
<dbReference type="AlphaFoldDB" id="A0A0F8A3S4"/>
<dbReference type="OrthoDB" id="425354at2759"/>
<reference evidence="1 2" key="1">
    <citation type="journal article" date="2014" name="Genome Biol. Evol.">
        <title>Comparative genomics and transcriptomics analyses reveal divergent lifestyle features of nematode endoparasitic fungus Hirsutella minnesotensis.</title>
        <authorList>
            <person name="Lai Y."/>
            <person name="Liu K."/>
            <person name="Zhang X."/>
            <person name="Zhang X."/>
            <person name="Li K."/>
            <person name="Wang N."/>
            <person name="Shu C."/>
            <person name="Wu Y."/>
            <person name="Wang C."/>
            <person name="Bushley K.E."/>
            <person name="Xiang M."/>
            <person name="Liu X."/>
        </authorList>
    </citation>
    <scope>NUCLEOTIDE SEQUENCE [LARGE SCALE GENOMIC DNA]</scope>
    <source>
        <strain evidence="1 2">3608</strain>
    </source>
</reference>